<keyword evidence="2" id="KW-1185">Reference proteome</keyword>
<dbReference type="Proteomes" id="UP001497516">
    <property type="component" value="Chromosome 7"/>
</dbReference>
<accession>A0AAV2FU12</accession>
<name>A0AAV2FU12_9ROSI</name>
<reference evidence="1 2" key="1">
    <citation type="submission" date="2024-04" db="EMBL/GenBank/DDBJ databases">
        <authorList>
            <person name="Fracassetti M."/>
        </authorList>
    </citation>
    <scope>NUCLEOTIDE SEQUENCE [LARGE SCALE GENOMIC DNA]</scope>
</reference>
<dbReference type="EMBL" id="OZ034820">
    <property type="protein sequence ID" value="CAL1401883.1"/>
    <property type="molecule type" value="Genomic_DNA"/>
</dbReference>
<proteinExistence type="predicted"/>
<dbReference type="AlphaFoldDB" id="A0AAV2FU12"/>
<protein>
    <submittedName>
        <fullName evidence="1">Uncharacterized protein</fullName>
    </submittedName>
</protein>
<sequence>MQSNEKAGYGSIAQQRVVAMVVCGWCDGDEGLEQSWSRNYGDDEGLRMGVPIIHYQTLIRGPPGHSSHFN</sequence>
<organism evidence="1 2">
    <name type="scientific">Linum trigynum</name>
    <dbReference type="NCBI Taxonomy" id="586398"/>
    <lineage>
        <taxon>Eukaryota</taxon>
        <taxon>Viridiplantae</taxon>
        <taxon>Streptophyta</taxon>
        <taxon>Embryophyta</taxon>
        <taxon>Tracheophyta</taxon>
        <taxon>Spermatophyta</taxon>
        <taxon>Magnoliopsida</taxon>
        <taxon>eudicotyledons</taxon>
        <taxon>Gunneridae</taxon>
        <taxon>Pentapetalae</taxon>
        <taxon>rosids</taxon>
        <taxon>fabids</taxon>
        <taxon>Malpighiales</taxon>
        <taxon>Linaceae</taxon>
        <taxon>Linum</taxon>
    </lineage>
</organism>
<evidence type="ECO:0000313" key="2">
    <source>
        <dbReference type="Proteomes" id="UP001497516"/>
    </source>
</evidence>
<gene>
    <name evidence="1" type="ORF">LTRI10_LOCUS41921</name>
</gene>
<evidence type="ECO:0000313" key="1">
    <source>
        <dbReference type="EMBL" id="CAL1401883.1"/>
    </source>
</evidence>